<accession>A0A397VK06</accession>
<evidence type="ECO:0000256" key="1">
    <source>
        <dbReference type="SAM" id="SignalP"/>
    </source>
</evidence>
<keyword evidence="1" id="KW-0732">Signal</keyword>
<dbReference type="AlphaFoldDB" id="A0A397VK06"/>
<proteinExistence type="predicted"/>
<dbReference type="OrthoDB" id="2378016at2759"/>
<evidence type="ECO:0000313" key="3">
    <source>
        <dbReference type="Proteomes" id="UP000266673"/>
    </source>
</evidence>
<name>A0A397VK06_9GLOM</name>
<protein>
    <submittedName>
        <fullName evidence="2">Uncharacterized protein</fullName>
    </submittedName>
</protein>
<dbReference type="InterPro" id="IPR015915">
    <property type="entry name" value="Kelch-typ_b-propeller"/>
</dbReference>
<dbReference type="Gene3D" id="2.120.10.80">
    <property type="entry name" value="Kelch-type beta propeller"/>
    <property type="match status" value="1"/>
</dbReference>
<organism evidence="2 3">
    <name type="scientific">Gigaspora rosea</name>
    <dbReference type="NCBI Taxonomy" id="44941"/>
    <lineage>
        <taxon>Eukaryota</taxon>
        <taxon>Fungi</taxon>
        <taxon>Fungi incertae sedis</taxon>
        <taxon>Mucoromycota</taxon>
        <taxon>Glomeromycotina</taxon>
        <taxon>Glomeromycetes</taxon>
        <taxon>Diversisporales</taxon>
        <taxon>Gigasporaceae</taxon>
        <taxon>Gigaspora</taxon>
    </lineage>
</organism>
<comment type="caution">
    <text evidence="2">The sequence shown here is derived from an EMBL/GenBank/DDBJ whole genome shotgun (WGS) entry which is preliminary data.</text>
</comment>
<evidence type="ECO:0000313" key="2">
    <source>
        <dbReference type="EMBL" id="RIB22820.1"/>
    </source>
</evidence>
<reference evidence="2 3" key="1">
    <citation type="submission" date="2018-06" db="EMBL/GenBank/DDBJ databases">
        <title>Comparative genomics reveals the genomic features of Rhizophagus irregularis, R. cerebriforme, R. diaphanum and Gigaspora rosea, and their symbiotic lifestyle signature.</title>
        <authorList>
            <person name="Morin E."/>
            <person name="San Clemente H."/>
            <person name="Chen E.C.H."/>
            <person name="De La Providencia I."/>
            <person name="Hainaut M."/>
            <person name="Kuo A."/>
            <person name="Kohler A."/>
            <person name="Murat C."/>
            <person name="Tang N."/>
            <person name="Roy S."/>
            <person name="Loubradou J."/>
            <person name="Henrissat B."/>
            <person name="Grigoriev I.V."/>
            <person name="Corradi N."/>
            <person name="Roux C."/>
            <person name="Martin F.M."/>
        </authorList>
    </citation>
    <scope>NUCLEOTIDE SEQUENCE [LARGE SCALE GENOMIC DNA]</scope>
    <source>
        <strain evidence="2 3">DAOM 194757</strain>
    </source>
</reference>
<dbReference type="EMBL" id="QKWP01000291">
    <property type="protein sequence ID" value="RIB22820.1"/>
    <property type="molecule type" value="Genomic_DNA"/>
</dbReference>
<keyword evidence="3" id="KW-1185">Reference proteome</keyword>
<dbReference type="SUPFAM" id="SSF117281">
    <property type="entry name" value="Kelch motif"/>
    <property type="match status" value="1"/>
</dbReference>
<dbReference type="Proteomes" id="UP000266673">
    <property type="component" value="Unassembled WGS sequence"/>
</dbReference>
<feature type="signal peptide" evidence="1">
    <location>
        <begin position="1"/>
        <end position="22"/>
    </location>
</feature>
<feature type="chain" id="PRO_5017477474" evidence="1">
    <location>
        <begin position="23"/>
        <end position="119"/>
    </location>
</feature>
<gene>
    <name evidence="2" type="ORF">C2G38_2074521</name>
</gene>
<sequence>MKLILSIVLFVCTIHFRKNVSAFVPSGRGEHSTVLVNEKLYFLGGWSWGLSYAMNQLFYLDVSRHFTMINIFSLPWTDLSSIPGLTNKTGAAASVDETTIFYIGGRHSGGLVSKFDTIS</sequence>